<dbReference type="EMBL" id="OB663452">
    <property type="protein sequence ID" value="CAD7231380.1"/>
    <property type="molecule type" value="Genomic_DNA"/>
</dbReference>
<dbReference type="OrthoDB" id="6375966at2759"/>
<dbReference type="AlphaFoldDB" id="A0A7R8ZPC4"/>
<name>A0A7R8ZPC4_9CRUS</name>
<reference evidence="2" key="1">
    <citation type="submission" date="2020-11" db="EMBL/GenBank/DDBJ databases">
        <authorList>
            <person name="Tran Van P."/>
        </authorList>
    </citation>
    <scope>NUCLEOTIDE SEQUENCE</scope>
</reference>
<gene>
    <name evidence="2" type="ORF">CTOB1V02_LOCUS9227</name>
</gene>
<organism evidence="2">
    <name type="scientific">Cyprideis torosa</name>
    <dbReference type="NCBI Taxonomy" id="163714"/>
    <lineage>
        <taxon>Eukaryota</taxon>
        <taxon>Metazoa</taxon>
        <taxon>Ecdysozoa</taxon>
        <taxon>Arthropoda</taxon>
        <taxon>Crustacea</taxon>
        <taxon>Oligostraca</taxon>
        <taxon>Ostracoda</taxon>
        <taxon>Podocopa</taxon>
        <taxon>Podocopida</taxon>
        <taxon>Cytherocopina</taxon>
        <taxon>Cytheroidea</taxon>
        <taxon>Cytherideidae</taxon>
        <taxon>Cyprideis</taxon>
    </lineage>
</organism>
<protein>
    <recommendedName>
        <fullName evidence="1">Teneurin-1-4-like galactose-binding domain-containing protein</fullName>
    </recommendedName>
</protein>
<dbReference type="InterPro" id="IPR057629">
    <property type="entry name" value="Teneurin1-4_GBD"/>
</dbReference>
<sequence>MTDSRRTVPPDSSSFEHMNMTRHLTTTLPPHGYLNLQFLLLKSHPIRFNVTIPRGADVAVYGRRNALPSLTRHDFFHVIQGYTPREQRARRSLRSLPPERPFGFQRSLDLFPLQDPLASISRGAFDLFPLKDPLASRGAFDLFPLKDPLASRGAFDLFPLKDPLASRGAFDWRTLVGEHWCVEMSGVQQPQEVAGYFPEESQTFSAKELSMHGLDSKFLDLKTPPNLRSSTSFPRNVFPS</sequence>
<evidence type="ECO:0000259" key="1">
    <source>
        <dbReference type="Pfam" id="PF23093"/>
    </source>
</evidence>
<dbReference type="Pfam" id="PF23093">
    <property type="entry name" value="GBD_Tenm3"/>
    <property type="match status" value="1"/>
</dbReference>
<accession>A0A7R8ZPC4</accession>
<evidence type="ECO:0000313" key="2">
    <source>
        <dbReference type="EMBL" id="CAD7231380.1"/>
    </source>
</evidence>
<feature type="domain" description="Teneurin-1-4-like galactose-binding" evidence="1">
    <location>
        <begin position="14"/>
        <end position="90"/>
    </location>
</feature>
<proteinExistence type="predicted"/>